<dbReference type="Proteomes" id="UP000606786">
    <property type="component" value="Unassembled WGS sequence"/>
</dbReference>
<keyword evidence="2" id="KW-1185">Reference proteome</keyword>
<accession>A0A811UW63</accession>
<protein>
    <submittedName>
        <fullName evidence="1">(Mediterranean fruit fly) hypothetical protein</fullName>
    </submittedName>
</protein>
<dbReference type="EMBL" id="CAJHJT010000023">
    <property type="protein sequence ID" value="CAD7001916.1"/>
    <property type="molecule type" value="Genomic_DNA"/>
</dbReference>
<sequence>MPEEKAASSKINNYLQKFIYETNRLEVFCAKWSTVLASDQTETLLTFKIQQKHTRTGTLPNNPANYKYKRKFSFHW</sequence>
<comment type="caution">
    <text evidence="1">The sequence shown here is derived from an EMBL/GenBank/DDBJ whole genome shotgun (WGS) entry which is preliminary data.</text>
</comment>
<dbReference type="AlphaFoldDB" id="A0A811UW63"/>
<organism evidence="1 2">
    <name type="scientific">Ceratitis capitata</name>
    <name type="common">Mediterranean fruit fly</name>
    <name type="synonym">Tephritis capitata</name>
    <dbReference type="NCBI Taxonomy" id="7213"/>
    <lineage>
        <taxon>Eukaryota</taxon>
        <taxon>Metazoa</taxon>
        <taxon>Ecdysozoa</taxon>
        <taxon>Arthropoda</taxon>
        <taxon>Hexapoda</taxon>
        <taxon>Insecta</taxon>
        <taxon>Pterygota</taxon>
        <taxon>Neoptera</taxon>
        <taxon>Endopterygota</taxon>
        <taxon>Diptera</taxon>
        <taxon>Brachycera</taxon>
        <taxon>Muscomorpha</taxon>
        <taxon>Tephritoidea</taxon>
        <taxon>Tephritidae</taxon>
        <taxon>Ceratitis</taxon>
        <taxon>Ceratitis</taxon>
    </lineage>
</organism>
<feature type="non-terminal residue" evidence="1">
    <location>
        <position position="76"/>
    </location>
</feature>
<name>A0A811UW63_CERCA</name>
<evidence type="ECO:0000313" key="1">
    <source>
        <dbReference type="EMBL" id="CAD7001916.1"/>
    </source>
</evidence>
<reference evidence="1" key="1">
    <citation type="submission" date="2020-11" db="EMBL/GenBank/DDBJ databases">
        <authorList>
            <person name="Whitehead M."/>
        </authorList>
    </citation>
    <scope>NUCLEOTIDE SEQUENCE</scope>
    <source>
        <strain evidence="1">EGII</strain>
    </source>
</reference>
<proteinExistence type="predicted"/>
<evidence type="ECO:0000313" key="2">
    <source>
        <dbReference type="Proteomes" id="UP000606786"/>
    </source>
</evidence>
<gene>
    <name evidence="1" type="ORF">CCAP1982_LOCUS10403</name>
</gene>